<organism evidence="8 9">
    <name type="scientific">Hyalangium rubrum</name>
    <dbReference type="NCBI Taxonomy" id="3103134"/>
    <lineage>
        <taxon>Bacteria</taxon>
        <taxon>Pseudomonadati</taxon>
        <taxon>Myxococcota</taxon>
        <taxon>Myxococcia</taxon>
        <taxon>Myxococcales</taxon>
        <taxon>Cystobacterineae</taxon>
        <taxon>Archangiaceae</taxon>
        <taxon>Hyalangium</taxon>
    </lineage>
</organism>
<keyword evidence="4 8" id="KW-0418">Kinase</keyword>
<feature type="region of interest" description="Disordered" evidence="6">
    <location>
        <begin position="290"/>
        <end position="318"/>
    </location>
</feature>
<protein>
    <recommendedName>
        <fullName evidence="1">non-specific serine/threonine protein kinase</fullName>
        <ecNumber evidence="1">2.7.11.1</ecNumber>
    </recommendedName>
</protein>
<keyword evidence="2 8" id="KW-0808">Transferase</keyword>
<dbReference type="Proteomes" id="UP001291309">
    <property type="component" value="Unassembled WGS sequence"/>
</dbReference>
<dbReference type="PROSITE" id="PS00108">
    <property type="entry name" value="PROTEIN_KINASE_ST"/>
    <property type="match status" value="1"/>
</dbReference>
<dbReference type="PANTHER" id="PTHR43671">
    <property type="entry name" value="SERINE/THREONINE-PROTEIN KINASE NEK"/>
    <property type="match status" value="1"/>
</dbReference>
<dbReference type="SUPFAM" id="SSF56112">
    <property type="entry name" value="Protein kinase-like (PK-like)"/>
    <property type="match status" value="1"/>
</dbReference>
<evidence type="ECO:0000256" key="5">
    <source>
        <dbReference type="ARBA" id="ARBA00022840"/>
    </source>
</evidence>
<feature type="region of interest" description="Disordered" evidence="6">
    <location>
        <begin position="407"/>
        <end position="455"/>
    </location>
</feature>
<feature type="region of interest" description="Disordered" evidence="6">
    <location>
        <begin position="605"/>
        <end position="626"/>
    </location>
</feature>
<name>A0ABU5HGU7_9BACT</name>
<evidence type="ECO:0000256" key="4">
    <source>
        <dbReference type="ARBA" id="ARBA00022777"/>
    </source>
</evidence>
<feature type="compositionally biased region" description="Pro residues" evidence="6">
    <location>
        <begin position="409"/>
        <end position="421"/>
    </location>
</feature>
<dbReference type="PANTHER" id="PTHR43671:SF13">
    <property type="entry name" value="SERINE_THREONINE-PROTEIN KINASE NEK2"/>
    <property type="match status" value="1"/>
</dbReference>
<keyword evidence="5" id="KW-0067">ATP-binding</keyword>
<dbReference type="RefSeq" id="WP_321551396.1">
    <property type="nucleotide sequence ID" value="NZ_JAXIVS010000022.1"/>
</dbReference>
<keyword evidence="9" id="KW-1185">Reference proteome</keyword>
<dbReference type="Gene3D" id="1.10.510.10">
    <property type="entry name" value="Transferase(Phosphotransferase) domain 1"/>
    <property type="match status" value="1"/>
</dbReference>
<dbReference type="GO" id="GO:0004674">
    <property type="term" value="F:protein serine/threonine kinase activity"/>
    <property type="evidence" value="ECO:0007669"/>
    <property type="project" value="UniProtKB-EC"/>
</dbReference>
<evidence type="ECO:0000256" key="3">
    <source>
        <dbReference type="ARBA" id="ARBA00022741"/>
    </source>
</evidence>
<dbReference type="CDD" id="cd14014">
    <property type="entry name" value="STKc_PknB_like"/>
    <property type="match status" value="1"/>
</dbReference>
<dbReference type="PROSITE" id="PS50011">
    <property type="entry name" value="PROTEIN_KINASE_DOM"/>
    <property type="match status" value="1"/>
</dbReference>
<reference evidence="8 9" key="1">
    <citation type="submission" date="2023-12" db="EMBL/GenBank/DDBJ databases">
        <title>the genome sequence of Hyalangium sp. s54d21.</title>
        <authorList>
            <person name="Zhang X."/>
        </authorList>
    </citation>
    <scope>NUCLEOTIDE SEQUENCE [LARGE SCALE GENOMIC DNA]</scope>
    <source>
        <strain evidence="9">s54d21</strain>
    </source>
</reference>
<keyword evidence="3" id="KW-0547">Nucleotide-binding</keyword>
<comment type="caution">
    <text evidence="8">The sequence shown here is derived from an EMBL/GenBank/DDBJ whole genome shotgun (WGS) entry which is preliminary data.</text>
</comment>
<evidence type="ECO:0000313" key="9">
    <source>
        <dbReference type="Proteomes" id="UP001291309"/>
    </source>
</evidence>
<evidence type="ECO:0000256" key="6">
    <source>
        <dbReference type="SAM" id="MobiDB-lite"/>
    </source>
</evidence>
<proteinExistence type="predicted"/>
<dbReference type="InterPro" id="IPR008271">
    <property type="entry name" value="Ser/Thr_kinase_AS"/>
</dbReference>
<dbReference type="EC" id="2.7.11.1" evidence="1"/>
<evidence type="ECO:0000259" key="7">
    <source>
        <dbReference type="PROSITE" id="PS50011"/>
    </source>
</evidence>
<dbReference type="Gene3D" id="3.30.200.20">
    <property type="entry name" value="Phosphorylase Kinase, domain 1"/>
    <property type="match status" value="1"/>
</dbReference>
<dbReference type="Pfam" id="PF00069">
    <property type="entry name" value="Pkinase"/>
    <property type="match status" value="1"/>
</dbReference>
<dbReference type="SMART" id="SM00220">
    <property type="entry name" value="S_TKc"/>
    <property type="match status" value="1"/>
</dbReference>
<dbReference type="InterPro" id="IPR011009">
    <property type="entry name" value="Kinase-like_dom_sf"/>
</dbReference>
<evidence type="ECO:0000256" key="1">
    <source>
        <dbReference type="ARBA" id="ARBA00012513"/>
    </source>
</evidence>
<evidence type="ECO:0000256" key="2">
    <source>
        <dbReference type="ARBA" id="ARBA00022679"/>
    </source>
</evidence>
<feature type="domain" description="Protein kinase" evidence="7">
    <location>
        <begin position="16"/>
        <end position="293"/>
    </location>
</feature>
<gene>
    <name evidence="8" type="ORF">SYV04_40225</name>
</gene>
<evidence type="ECO:0000313" key="8">
    <source>
        <dbReference type="EMBL" id="MDY7232682.1"/>
    </source>
</evidence>
<accession>A0ABU5HGU7</accession>
<dbReference type="InterPro" id="IPR050660">
    <property type="entry name" value="NEK_Ser/Thr_kinase"/>
</dbReference>
<sequence length="626" mass="67540">MIGAVELQPGTLLDGWQIVRPLRTGGFGAVHHAQQQGKAFAIKVALHREQSGDVGKTHARALLEMSLLLTLDHPNIIKPRGFGYLPDGRAYCVLEYVEGWTLGEWKERTFPTFRELARVCAKIAGAIEYMHARPRKVFHRDLKLSNVMISSSTGEPVIIDLGAATYENAEELTTTPLPPGTDRYRSPEAWDFYYQQRHTPGARYPFKVTDELFAVGVMLYELLTVPLPAKEPPRLDFSERMANLRAAREVNPRVPEAWSALVEDLLAHDPAQRPVNFKALRSRLEELANHPGPEHAAEVHAPSAQRQPPPGNGARRKQGWRKVLAWADKQAARLRGRLQPRALVARVPASRRQWRKPLAFAGMVAAVVVAAAAAAWLTHGERPAPASAPAPASVPAPKVATAPAVPTAPALPPVKPPPVSAPAPATAPKEGSTVKPKPPDAPKSPRAARALKAAPAPNDPGFPAWCKALPLALAMATEGCASIRIKAEPFECPPGAKEAMEKLGWMEDGIGRASLAVKLDERGPERGAWTFTLGAPVTGVLKGADRGEVPAGSLLYGTAYKTDALPDAPLGELRIIYDHVEIPGKGKFPVCVVSQRSAIRELKDNKATAQANVGAGPVSSWEPPRD</sequence>
<dbReference type="InterPro" id="IPR000719">
    <property type="entry name" value="Prot_kinase_dom"/>
</dbReference>
<feature type="compositionally biased region" description="Low complexity" evidence="6">
    <location>
        <begin position="444"/>
        <end position="455"/>
    </location>
</feature>
<dbReference type="EMBL" id="JAXIVS010000022">
    <property type="protein sequence ID" value="MDY7232682.1"/>
    <property type="molecule type" value="Genomic_DNA"/>
</dbReference>